<dbReference type="InterPro" id="IPR056002">
    <property type="entry name" value="DUF7580"/>
</dbReference>
<evidence type="ECO:0000259" key="1">
    <source>
        <dbReference type="Pfam" id="PF01048"/>
    </source>
</evidence>
<dbReference type="PANTHER" id="PTHR46082">
    <property type="entry name" value="ATP/GTP-BINDING PROTEIN-RELATED"/>
    <property type="match status" value="1"/>
</dbReference>
<dbReference type="AlphaFoldDB" id="A0A2B7YAR1"/>
<dbReference type="Pfam" id="PF24476">
    <property type="entry name" value="DUF7580"/>
    <property type="match status" value="1"/>
</dbReference>
<protein>
    <submittedName>
        <fullName evidence="3">Uncharacterized protein</fullName>
    </submittedName>
</protein>
<dbReference type="InterPro" id="IPR035994">
    <property type="entry name" value="Nucleoside_phosphorylase_sf"/>
</dbReference>
<dbReference type="OrthoDB" id="1658288at2759"/>
<evidence type="ECO:0000313" key="3">
    <source>
        <dbReference type="EMBL" id="PGH17687.1"/>
    </source>
</evidence>
<dbReference type="SUPFAM" id="SSF53167">
    <property type="entry name" value="Purine and uridine phosphorylases"/>
    <property type="match status" value="1"/>
</dbReference>
<evidence type="ECO:0000259" key="2">
    <source>
        <dbReference type="Pfam" id="PF24476"/>
    </source>
</evidence>
<dbReference type="GO" id="GO:0009116">
    <property type="term" value="P:nucleoside metabolic process"/>
    <property type="evidence" value="ECO:0007669"/>
    <property type="project" value="InterPro"/>
</dbReference>
<dbReference type="Pfam" id="PF01048">
    <property type="entry name" value="PNP_UDP_1"/>
    <property type="match status" value="1"/>
</dbReference>
<sequence length="934" mass="104252">MLSTESLGWNGLQALKSRLSGRLSRFTRSKTLSSRPDRSQNDAAFFEADLRYIFTATPVVVDLSEHDYADMDRTTEELLVSLDYMVNDDLVNIPETSIPRSPDNTLPEPLSPKPHDITLLAKNYPRLSSLLASLDASSGQFNLTTGAGSLFALPLGKARSIAMDRVAQWKTLLERFAGGNKKSQDPQVTSLPQAEFELLVKPTHEQSGGYQKHASVLVNAIFEEFRQRNCVGTHEIKLRVPDERQGGTGKAVLDMFVSSCSDGDVWQQAVCGSFQVTVNATEKESLCAAIQRAIEQSRKLYLFFNQRELFDISDKMPPLSLSSDNFTAESLSQLLDQKVFTRITPRDYLQGETTEKYDSRQKAALALALARCLMDFFDEDVELASYSWKPESVFFLRPVGASTGNRVLYISLKPKSLNTKPPDLLKTVKPGNPILLSFAKLLLEIDNGERLPIEIHPDSRTNVPKWGDICEFIETAAKEGSGSYLRAVEGCLYLHRALPRPSDQPNDSTASEILRKAIYEQIVRNLELMVNPQTSKRKRRDSVSELPMAKKLSILCPTDTESQELPAYRGTKIPIKKTTPPSSRDDFEVAIVCALPLEYDAVSLLIDEFWEEDYGVADGDPNIYTTGRIGKFNVVLVLLPNMGKVIAAGTAASLRISFQALSLVLVTGICGGVPRPGTDEEILLGDVVISRHVIQYDYGKKYPDEFTMKDAVEDSLGRAPKNVRNLLVMFKTNFLRERLERRTAIHLRELQKAAQKQRGPKYQYPGASQDKLFHPSYQHKHHHSLHCLCAKPHHNKLSFQACKESRKLLCDELGCDDKHLVSRERLECKEQLEKVGRNKDAQVPSIFVGRIGSGDTVMKSGEDRDSIADRYGLLAFEMESAGVWDEFPSCIVVKAVCDYADSHKNEIWQNFAAATAASATKALLEKYIGGNGPR</sequence>
<comment type="caution">
    <text evidence="3">The sequence shown here is derived from an EMBL/GenBank/DDBJ whole genome shotgun (WGS) entry which is preliminary data.</text>
</comment>
<keyword evidence="4" id="KW-1185">Reference proteome</keyword>
<feature type="domain" description="Nucleoside phosphorylase" evidence="1">
    <location>
        <begin position="589"/>
        <end position="883"/>
    </location>
</feature>
<dbReference type="Gene3D" id="3.40.50.1580">
    <property type="entry name" value="Nucleoside phosphorylase domain"/>
    <property type="match status" value="1"/>
</dbReference>
<name>A0A2B7YAR1_9EURO</name>
<dbReference type="InterPro" id="IPR000845">
    <property type="entry name" value="Nucleoside_phosphorylase_d"/>
</dbReference>
<dbReference type="STRING" id="1447875.A0A2B7YAR1"/>
<evidence type="ECO:0000313" key="4">
    <source>
        <dbReference type="Proteomes" id="UP000223968"/>
    </source>
</evidence>
<feature type="domain" description="DUF7580" evidence="2">
    <location>
        <begin position="206"/>
        <end position="532"/>
    </location>
</feature>
<dbReference type="PANTHER" id="PTHR46082:SF6">
    <property type="entry name" value="AAA+ ATPASE DOMAIN-CONTAINING PROTEIN-RELATED"/>
    <property type="match status" value="1"/>
</dbReference>
<dbReference type="GO" id="GO:0003824">
    <property type="term" value="F:catalytic activity"/>
    <property type="evidence" value="ECO:0007669"/>
    <property type="project" value="InterPro"/>
</dbReference>
<accession>A0A2B7YAR1</accession>
<gene>
    <name evidence="3" type="ORF">AJ79_01049</name>
</gene>
<organism evidence="3 4">
    <name type="scientific">Helicocarpus griseus UAMH5409</name>
    <dbReference type="NCBI Taxonomy" id="1447875"/>
    <lineage>
        <taxon>Eukaryota</taxon>
        <taxon>Fungi</taxon>
        <taxon>Dikarya</taxon>
        <taxon>Ascomycota</taxon>
        <taxon>Pezizomycotina</taxon>
        <taxon>Eurotiomycetes</taxon>
        <taxon>Eurotiomycetidae</taxon>
        <taxon>Onygenales</taxon>
        <taxon>Ajellomycetaceae</taxon>
        <taxon>Helicocarpus</taxon>
    </lineage>
</organism>
<dbReference type="EMBL" id="PDNB01000009">
    <property type="protein sequence ID" value="PGH17687.1"/>
    <property type="molecule type" value="Genomic_DNA"/>
</dbReference>
<reference evidence="3 4" key="1">
    <citation type="submission" date="2017-10" db="EMBL/GenBank/DDBJ databases">
        <title>Comparative genomics in systemic dimorphic fungi from Ajellomycetaceae.</title>
        <authorList>
            <person name="Munoz J.F."/>
            <person name="Mcewen J.G."/>
            <person name="Clay O.K."/>
            <person name="Cuomo C.A."/>
        </authorList>
    </citation>
    <scope>NUCLEOTIDE SEQUENCE [LARGE SCALE GENOMIC DNA]</scope>
    <source>
        <strain evidence="3 4">UAMH5409</strain>
    </source>
</reference>
<proteinExistence type="predicted"/>
<dbReference type="InterPro" id="IPR053137">
    <property type="entry name" value="NLR-like"/>
</dbReference>
<dbReference type="Proteomes" id="UP000223968">
    <property type="component" value="Unassembled WGS sequence"/>
</dbReference>